<name>A0A977KXB1_9CYAN</name>
<dbReference type="AlphaFoldDB" id="A0A977KXB1"/>
<dbReference type="EMBL" id="CP073041">
    <property type="protein sequence ID" value="UXE61636.1"/>
    <property type="molecule type" value="Genomic_DNA"/>
</dbReference>
<dbReference type="KEGG" id="wna:KA717_01235"/>
<gene>
    <name evidence="1" type="ORF">KA717_01235</name>
</gene>
<dbReference type="InterPro" id="IPR050811">
    <property type="entry name" value="Phosphate_ABC_transporter"/>
</dbReference>
<dbReference type="Proteomes" id="UP001065613">
    <property type="component" value="Chromosome"/>
</dbReference>
<evidence type="ECO:0000313" key="1">
    <source>
        <dbReference type="EMBL" id="UXE61636.1"/>
    </source>
</evidence>
<dbReference type="Gene3D" id="3.40.190.10">
    <property type="entry name" value="Periplasmic binding protein-like II"/>
    <property type="match status" value="1"/>
</dbReference>
<protein>
    <recommendedName>
        <fullName evidence="2">PBP domain-containing protein</fullName>
    </recommendedName>
</protein>
<proteinExistence type="predicted"/>
<sequence>MIGNTFGFGFAGVAFFMQSQDRVSAVGLENLGGKKCVKPLPLDNVKRNIYSPLTRPLFIYVSKKALDSKPSVDHFVRFFVDNSWKYVDGVGYVPLPDLAYVKTLERFEKRKTGSTFKDAKPGQPIINFL</sequence>
<reference evidence="1" key="1">
    <citation type="submission" date="2021-04" db="EMBL/GenBank/DDBJ databases">
        <title>Genome sequence of Woronichinia naegeliana from Washington state freshwater lake bloom.</title>
        <authorList>
            <person name="Dreher T.W."/>
        </authorList>
    </citation>
    <scope>NUCLEOTIDE SEQUENCE</scope>
    <source>
        <strain evidence="1">WA131</strain>
    </source>
</reference>
<organism evidence="1">
    <name type="scientific">Woronichinia naegeliana WA131</name>
    <dbReference type="NCBI Taxonomy" id="2824559"/>
    <lineage>
        <taxon>Bacteria</taxon>
        <taxon>Bacillati</taxon>
        <taxon>Cyanobacteriota</taxon>
        <taxon>Cyanophyceae</taxon>
        <taxon>Synechococcales</taxon>
        <taxon>Coelosphaeriaceae</taxon>
        <taxon>Woronichinia</taxon>
    </lineage>
</organism>
<dbReference type="SUPFAM" id="SSF53850">
    <property type="entry name" value="Periplasmic binding protein-like II"/>
    <property type="match status" value="1"/>
</dbReference>
<accession>A0A977KXB1</accession>
<dbReference type="PANTHER" id="PTHR30570">
    <property type="entry name" value="PERIPLASMIC PHOSPHATE BINDING COMPONENT OF PHOSPHATE ABC TRANSPORTER"/>
    <property type="match status" value="1"/>
</dbReference>
<dbReference type="PANTHER" id="PTHR30570:SF1">
    <property type="entry name" value="PHOSPHATE-BINDING PROTEIN PSTS"/>
    <property type="match status" value="1"/>
</dbReference>
<evidence type="ECO:0008006" key="2">
    <source>
        <dbReference type="Google" id="ProtNLM"/>
    </source>
</evidence>